<dbReference type="Gene3D" id="4.10.520.10">
    <property type="entry name" value="IHF-like DNA-binding proteins"/>
    <property type="match status" value="1"/>
</dbReference>
<gene>
    <name evidence="2" type="ORF">CO162_06755</name>
</gene>
<dbReference type="Proteomes" id="UP000229213">
    <property type="component" value="Unassembled WGS sequence"/>
</dbReference>
<dbReference type="InterPro" id="IPR010992">
    <property type="entry name" value="IHF-like_DNA-bd_dom_sf"/>
</dbReference>
<dbReference type="SMART" id="SM00411">
    <property type="entry name" value="BHL"/>
    <property type="match status" value="1"/>
</dbReference>
<comment type="similarity">
    <text evidence="1">Belongs to the bacterial histone-like protein family.</text>
</comment>
<evidence type="ECO:0000313" key="3">
    <source>
        <dbReference type="Proteomes" id="UP000229213"/>
    </source>
</evidence>
<dbReference type="PANTHER" id="PTHR33175:SF2">
    <property type="entry name" value="INTEGRATION HOST FACTOR SUBUNIT ALPHA"/>
    <property type="match status" value="1"/>
</dbReference>
<dbReference type="PRINTS" id="PR01727">
    <property type="entry name" value="DNABINDINGHU"/>
</dbReference>
<dbReference type="InterPro" id="IPR000119">
    <property type="entry name" value="Hist_DNA-bd"/>
</dbReference>
<dbReference type="Pfam" id="PF00216">
    <property type="entry name" value="Bac_DNA_binding"/>
    <property type="match status" value="1"/>
</dbReference>
<comment type="caution">
    <text evidence="2">The sequence shown here is derived from an EMBL/GenBank/DDBJ whole genome shotgun (WGS) entry which is preliminary data.</text>
</comment>
<protein>
    <submittedName>
        <fullName evidence="2">Integration host factor subunit beta</fullName>
    </submittedName>
</protein>
<dbReference type="PANTHER" id="PTHR33175">
    <property type="entry name" value="DNA-BINDING PROTEIN HU"/>
    <property type="match status" value="1"/>
</dbReference>
<proteinExistence type="inferred from homology"/>
<accession>A0A2M7YEE1</accession>
<dbReference type="GO" id="GO:0030527">
    <property type="term" value="F:structural constituent of chromatin"/>
    <property type="evidence" value="ECO:0007669"/>
    <property type="project" value="InterPro"/>
</dbReference>
<dbReference type="AlphaFoldDB" id="A0A2M7YEE1"/>
<dbReference type="GO" id="GO:0005829">
    <property type="term" value="C:cytosol"/>
    <property type="evidence" value="ECO:0007669"/>
    <property type="project" value="TreeGrafter"/>
</dbReference>
<organism evidence="2 3">
    <name type="scientific">bacterium (Candidatus Ratteibacteria) CG_4_9_14_3_um_filter_41_21</name>
    <dbReference type="NCBI Taxonomy" id="2014289"/>
    <lineage>
        <taxon>Bacteria</taxon>
        <taxon>Candidatus Ratteibacteria</taxon>
    </lineage>
</organism>
<dbReference type="SUPFAM" id="SSF47729">
    <property type="entry name" value="IHF-like DNA-binding proteins"/>
    <property type="match status" value="1"/>
</dbReference>
<dbReference type="CDD" id="cd13836">
    <property type="entry name" value="IHF_B"/>
    <property type="match status" value="1"/>
</dbReference>
<evidence type="ECO:0000256" key="1">
    <source>
        <dbReference type="RuleBase" id="RU003939"/>
    </source>
</evidence>
<reference evidence="3" key="1">
    <citation type="submission" date="2017-09" db="EMBL/GenBank/DDBJ databases">
        <title>Depth-based differentiation of microbial function through sediment-hosted aquifers and enrichment of novel symbionts in the deep terrestrial subsurface.</title>
        <authorList>
            <person name="Probst A.J."/>
            <person name="Ladd B."/>
            <person name="Jarett J.K."/>
            <person name="Geller-Mcgrath D.E."/>
            <person name="Sieber C.M.K."/>
            <person name="Emerson J.B."/>
            <person name="Anantharaman K."/>
            <person name="Thomas B.C."/>
            <person name="Malmstrom R."/>
            <person name="Stieglmeier M."/>
            <person name="Klingl A."/>
            <person name="Woyke T."/>
            <person name="Ryan C.M."/>
            <person name="Banfield J.F."/>
        </authorList>
    </citation>
    <scope>NUCLEOTIDE SEQUENCE [LARGE SCALE GENOMIC DNA]</scope>
</reference>
<evidence type="ECO:0000313" key="2">
    <source>
        <dbReference type="EMBL" id="PJA61355.1"/>
    </source>
</evidence>
<dbReference type="EMBL" id="PFWI01000245">
    <property type="protein sequence ID" value="PJA61355.1"/>
    <property type="molecule type" value="Genomic_DNA"/>
</dbReference>
<sequence length="93" mass="10497">MMTKKEIANNISRRVGLQQQPVKRVIDELLIELREALAKGERIELRNFGVFKVKIVKAKTGRNPQTGESVFLPAKRKATFKAGKLLKNLLQGP</sequence>
<dbReference type="GO" id="GO:0003677">
    <property type="term" value="F:DNA binding"/>
    <property type="evidence" value="ECO:0007669"/>
    <property type="project" value="InterPro"/>
</dbReference>
<name>A0A2M7YEE1_9BACT</name>